<protein>
    <recommendedName>
        <fullName evidence="4">DUF4878 domain-containing protein</fullName>
    </recommendedName>
</protein>
<gene>
    <name evidence="2" type="ORF">EHV15_33840</name>
</gene>
<evidence type="ECO:0008006" key="4">
    <source>
        <dbReference type="Google" id="ProtNLM"/>
    </source>
</evidence>
<sequence length="161" mass="18297">MRKGLFIGMLIGALLLLAACGSSSGGKPSADVKAADDLALQYVQASVDGDDELFRKILSPEEPHYRILEKDELTFPGRFKEIGERYSIYRFEKEPGEKGVLHYEVIYYLPNHNGNAKDFLEMKKEKGEWKIRELKAEEAEQKVENPKDGVYIHKYVKEGEG</sequence>
<keyword evidence="1" id="KW-0732">Signal</keyword>
<keyword evidence="3" id="KW-1185">Reference proteome</keyword>
<evidence type="ECO:0000256" key="1">
    <source>
        <dbReference type="SAM" id="SignalP"/>
    </source>
</evidence>
<name>A0A3P3TAN0_9BACL</name>
<dbReference type="Proteomes" id="UP000267017">
    <property type="component" value="Unassembled WGS sequence"/>
</dbReference>
<proteinExistence type="predicted"/>
<feature type="signal peptide" evidence="1">
    <location>
        <begin position="1"/>
        <end position="18"/>
    </location>
</feature>
<dbReference type="PROSITE" id="PS51257">
    <property type="entry name" value="PROKAR_LIPOPROTEIN"/>
    <property type="match status" value="1"/>
</dbReference>
<organism evidence="2 3">
    <name type="scientific">Paenibacillus oralis</name>
    <dbReference type="NCBI Taxonomy" id="2490856"/>
    <lineage>
        <taxon>Bacteria</taxon>
        <taxon>Bacillati</taxon>
        <taxon>Bacillota</taxon>
        <taxon>Bacilli</taxon>
        <taxon>Bacillales</taxon>
        <taxon>Paenibacillaceae</taxon>
        <taxon>Paenibacillus</taxon>
    </lineage>
</organism>
<dbReference type="AlphaFoldDB" id="A0A3P3TAN0"/>
<dbReference type="OrthoDB" id="2609285at2"/>
<evidence type="ECO:0000313" key="3">
    <source>
        <dbReference type="Proteomes" id="UP000267017"/>
    </source>
</evidence>
<accession>A0A3P3TAN0</accession>
<reference evidence="2 3" key="1">
    <citation type="submission" date="2018-11" db="EMBL/GenBank/DDBJ databases">
        <title>Genome sequencing of Paenibacillus sp. KCOM 3021 (= ChDC PVNT-B20).</title>
        <authorList>
            <person name="Kook J.-K."/>
            <person name="Park S.-N."/>
            <person name="Lim Y.K."/>
        </authorList>
    </citation>
    <scope>NUCLEOTIDE SEQUENCE [LARGE SCALE GENOMIC DNA]</scope>
    <source>
        <strain evidence="2 3">KCOM 3021</strain>
    </source>
</reference>
<dbReference type="RefSeq" id="WP_094050839.1">
    <property type="nucleotide sequence ID" value="NZ_RRCN01000002.1"/>
</dbReference>
<dbReference type="EMBL" id="RRCN01000002">
    <property type="protein sequence ID" value="RRJ54594.1"/>
    <property type="molecule type" value="Genomic_DNA"/>
</dbReference>
<comment type="caution">
    <text evidence="2">The sequence shown here is derived from an EMBL/GenBank/DDBJ whole genome shotgun (WGS) entry which is preliminary data.</text>
</comment>
<evidence type="ECO:0000313" key="2">
    <source>
        <dbReference type="EMBL" id="RRJ54594.1"/>
    </source>
</evidence>
<feature type="chain" id="PRO_5038873357" description="DUF4878 domain-containing protein" evidence="1">
    <location>
        <begin position="19"/>
        <end position="161"/>
    </location>
</feature>